<name>A0A9P7API5_9AGAM</name>
<sequence>MAGKGREMAKRHLSKCPVVCFVSQRAPTPSHANDLRVYFLGQVERSVTNAEGMSEGSTPTMSDQNAIDPCECAASTIDHICARESRQKNKGSDASARIARTRLCNALSLGVHRLDQVNQSRRVGAAGHFLDTSVEGFIEAESAFQESEHDEGDWMDLQRVVCTFYMMRSWSSMGQWQGPALCQAQTAARYFLTTETETGSKGCNVAQARSIGHIIVKGHRRGTGSSASEYSRLASRQATGLFVRGVPSSQWD</sequence>
<gene>
    <name evidence="1" type="ORF">HD556DRAFT_1309308</name>
</gene>
<proteinExistence type="predicted"/>
<keyword evidence="2" id="KW-1185">Reference proteome</keyword>
<organism evidence="1 2">
    <name type="scientific">Suillus plorans</name>
    <dbReference type="NCBI Taxonomy" id="116603"/>
    <lineage>
        <taxon>Eukaryota</taxon>
        <taxon>Fungi</taxon>
        <taxon>Dikarya</taxon>
        <taxon>Basidiomycota</taxon>
        <taxon>Agaricomycotina</taxon>
        <taxon>Agaricomycetes</taxon>
        <taxon>Agaricomycetidae</taxon>
        <taxon>Boletales</taxon>
        <taxon>Suillineae</taxon>
        <taxon>Suillaceae</taxon>
        <taxon>Suillus</taxon>
    </lineage>
</organism>
<dbReference type="EMBL" id="JABBWE010000036">
    <property type="protein sequence ID" value="KAG1792487.1"/>
    <property type="molecule type" value="Genomic_DNA"/>
</dbReference>
<evidence type="ECO:0000313" key="2">
    <source>
        <dbReference type="Proteomes" id="UP000719766"/>
    </source>
</evidence>
<evidence type="ECO:0000313" key="1">
    <source>
        <dbReference type="EMBL" id="KAG1792487.1"/>
    </source>
</evidence>
<accession>A0A9P7API5</accession>
<dbReference type="GeneID" id="64594022"/>
<dbReference type="Proteomes" id="UP000719766">
    <property type="component" value="Unassembled WGS sequence"/>
</dbReference>
<protein>
    <submittedName>
        <fullName evidence="1">Uncharacterized protein</fullName>
    </submittedName>
</protein>
<comment type="caution">
    <text evidence="1">The sequence shown here is derived from an EMBL/GenBank/DDBJ whole genome shotgun (WGS) entry which is preliminary data.</text>
</comment>
<dbReference type="AlphaFoldDB" id="A0A9P7API5"/>
<reference evidence="1" key="1">
    <citation type="journal article" date="2020" name="New Phytol.">
        <title>Comparative genomics reveals dynamic genome evolution in host specialist ectomycorrhizal fungi.</title>
        <authorList>
            <person name="Lofgren L.A."/>
            <person name="Nguyen N.H."/>
            <person name="Vilgalys R."/>
            <person name="Ruytinx J."/>
            <person name="Liao H.L."/>
            <person name="Branco S."/>
            <person name="Kuo A."/>
            <person name="LaButti K."/>
            <person name="Lipzen A."/>
            <person name="Andreopoulos W."/>
            <person name="Pangilinan J."/>
            <person name="Riley R."/>
            <person name="Hundley H."/>
            <person name="Na H."/>
            <person name="Barry K."/>
            <person name="Grigoriev I.V."/>
            <person name="Stajich J.E."/>
            <person name="Kennedy P.G."/>
        </authorList>
    </citation>
    <scope>NUCLEOTIDE SEQUENCE</scope>
    <source>
        <strain evidence="1">S12</strain>
    </source>
</reference>
<dbReference type="RefSeq" id="XP_041159100.1">
    <property type="nucleotide sequence ID" value="XM_041300258.1"/>
</dbReference>
<dbReference type="OrthoDB" id="2685786at2759"/>